<dbReference type="GO" id="GO:0030170">
    <property type="term" value="F:pyridoxal phosphate binding"/>
    <property type="evidence" value="ECO:0007669"/>
    <property type="project" value="InterPro"/>
</dbReference>
<keyword evidence="6" id="KW-0663">Pyridoxal phosphate</keyword>
<evidence type="ECO:0000256" key="3">
    <source>
        <dbReference type="ARBA" id="ARBA00011738"/>
    </source>
</evidence>
<dbReference type="AlphaFoldDB" id="A0A0M0EIY0"/>
<evidence type="ECO:0000256" key="4">
    <source>
        <dbReference type="ARBA" id="ARBA00022576"/>
    </source>
</evidence>
<accession>A0A0M0EIY0</accession>
<comment type="subunit">
    <text evidence="3">Homodimer.</text>
</comment>
<dbReference type="RefSeq" id="WP_010509358.1">
    <property type="nucleotide sequence ID" value="NZ_LHUQ01000004.1"/>
</dbReference>
<dbReference type="EMBL" id="LHUQ01000004">
    <property type="protein sequence ID" value="KON65215.1"/>
    <property type="molecule type" value="Genomic_DNA"/>
</dbReference>
<dbReference type="STRING" id="33995.KOEU_10550"/>
<dbReference type="InterPro" id="IPR015422">
    <property type="entry name" value="PyrdxlP-dep_Trfase_small"/>
</dbReference>
<evidence type="ECO:0000256" key="5">
    <source>
        <dbReference type="ARBA" id="ARBA00022679"/>
    </source>
</evidence>
<proteinExistence type="inferred from homology"/>
<sequence length="400" mass="42528">MPGFADRLNGIGISASAAMTDKASMLKAEGMKIVSLSSGEPDFPTPEHVVDAAIAAARAGDTKYPPQDGKPALKKAVQGKFQRENHLDYALDEILVANGAKQIIYDAMMATINPGDEVVLPTPSWISYADIARLAGASIVSVPCPAEGGFRLSAAALEAAITPKTKWLVLNFPGNPTGACCPRADMEAIAAVLLKHPQVWIMTDDIYEHLIYDGFTFCTIAEVEPRLKDRVLTVNGVSKAYAMTGWRVGYCGGPRALIAAMNNMQGQSTSGINTLAQAAAVAALNGPQDFLKDRAAEYQARRDLVVSLLNAIPGVQCHTPQGAFYVYPDISGCMGKTSAGGRLIATDADFVMALLEEQQVASVQGAAYGMSPFFRISYATDTNTLREGCRRIAAFVDGLK</sequence>
<evidence type="ECO:0000256" key="1">
    <source>
        <dbReference type="ARBA" id="ARBA00001933"/>
    </source>
</evidence>
<comment type="catalytic activity">
    <reaction evidence="7">
        <text>L-aspartate + 2-oxoglutarate = oxaloacetate + L-glutamate</text>
        <dbReference type="Rhea" id="RHEA:21824"/>
        <dbReference type="ChEBI" id="CHEBI:16452"/>
        <dbReference type="ChEBI" id="CHEBI:16810"/>
        <dbReference type="ChEBI" id="CHEBI:29985"/>
        <dbReference type="ChEBI" id="CHEBI:29991"/>
        <dbReference type="EC" id="2.6.1.1"/>
    </reaction>
</comment>
<reference evidence="10" key="1">
    <citation type="submission" date="2015-08" db="EMBL/GenBank/DDBJ databases">
        <title>Draft genome sequence of Komagataeibacter europaeus CECT 8546 a cellulose producer strain from vinegar produced by the traditional method.</title>
        <authorList>
            <person name="Poehlein A."/>
            <person name="Valera M.J."/>
            <person name="Haack F.S."/>
            <person name="Mas A."/>
            <person name="Daniel R."/>
            <person name="Streit W.R."/>
            <person name="Mateo E."/>
        </authorList>
    </citation>
    <scope>NUCLEOTIDE SEQUENCE [LARGE SCALE GENOMIC DNA]</scope>
    <source>
        <strain evidence="10">CECT 8546</strain>
    </source>
</reference>
<name>A0A0M0EIY0_KOMEU</name>
<evidence type="ECO:0000256" key="7">
    <source>
        <dbReference type="ARBA" id="ARBA00049185"/>
    </source>
</evidence>
<comment type="cofactor">
    <cofactor evidence="1 8">
        <name>pyridoxal 5'-phosphate</name>
        <dbReference type="ChEBI" id="CHEBI:597326"/>
    </cofactor>
</comment>
<dbReference type="PROSITE" id="PS00105">
    <property type="entry name" value="AA_TRANSFER_CLASS_1"/>
    <property type="match status" value="1"/>
</dbReference>
<dbReference type="Gene3D" id="3.40.640.10">
    <property type="entry name" value="Type I PLP-dependent aspartate aminotransferase-like (Major domain)"/>
    <property type="match status" value="1"/>
</dbReference>
<evidence type="ECO:0000313" key="11">
    <source>
        <dbReference type="Proteomes" id="UP000037566"/>
    </source>
</evidence>
<dbReference type="PANTHER" id="PTHR46383:SF1">
    <property type="entry name" value="ASPARTATE AMINOTRANSFERASE"/>
    <property type="match status" value="1"/>
</dbReference>
<dbReference type="GO" id="GO:0006520">
    <property type="term" value="P:amino acid metabolic process"/>
    <property type="evidence" value="ECO:0007669"/>
    <property type="project" value="InterPro"/>
</dbReference>
<evidence type="ECO:0000259" key="9">
    <source>
        <dbReference type="Pfam" id="PF00155"/>
    </source>
</evidence>
<evidence type="ECO:0000256" key="8">
    <source>
        <dbReference type="RuleBase" id="RU000481"/>
    </source>
</evidence>
<dbReference type="InterPro" id="IPR004838">
    <property type="entry name" value="NHTrfase_class1_PyrdxlP-BS"/>
</dbReference>
<dbReference type="Gene3D" id="3.90.1150.10">
    <property type="entry name" value="Aspartate Aminotransferase, domain 1"/>
    <property type="match status" value="1"/>
</dbReference>
<feature type="domain" description="Aminotransferase class I/classII large" evidence="9">
    <location>
        <begin position="32"/>
        <end position="392"/>
    </location>
</feature>
<dbReference type="PANTHER" id="PTHR46383">
    <property type="entry name" value="ASPARTATE AMINOTRANSFERASE"/>
    <property type="match status" value="1"/>
</dbReference>
<evidence type="ECO:0000256" key="2">
    <source>
        <dbReference type="ARBA" id="ARBA00007441"/>
    </source>
</evidence>
<organism evidence="10 11">
    <name type="scientific">Komagataeibacter europaeus</name>
    <name type="common">Gluconacetobacter europaeus</name>
    <dbReference type="NCBI Taxonomy" id="33995"/>
    <lineage>
        <taxon>Bacteria</taxon>
        <taxon>Pseudomonadati</taxon>
        <taxon>Pseudomonadota</taxon>
        <taxon>Alphaproteobacteria</taxon>
        <taxon>Acetobacterales</taxon>
        <taxon>Acetobacteraceae</taxon>
        <taxon>Komagataeibacter</taxon>
    </lineage>
</organism>
<evidence type="ECO:0000256" key="6">
    <source>
        <dbReference type="ARBA" id="ARBA00022898"/>
    </source>
</evidence>
<dbReference type="SUPFAM" id="SSF53383">
    <property type="entry name" value="PLP-dependent transferases"/>
    <property type="match status" value="1"/>
</dbReference>
<evidence type="ECO:0000313" key="10">
    <source>
        <dbReference type="EMBL" id="KON65215.1"/>
    </source>
</evidence>
<keyword evidence="5 8" id="KW-0808">Transferase</keyword>
<dbReference type="InterPro" id="IPR015424">
    <property type="entry name" value="PyrdxlP-dep_Trfase"/>
</dbReference>
<gene>
    <name evidence="10" type="ORF">KOEU_10550</name>
</gene>
<dbReference type="FunFam" id="3.40.640.10:FF:000033">
    <property type="entry name" value="Aspartate aminotransferase"/>
    <property type="match status" value="1"/>
</dbReference>
<dbReference type="CDD" id="cd00609">
    <property type="entry name" value="AAT_like"/>
    <property type="match status" value="1"/>
</dbReference>
<protein>
    <recommendedName>
        <fullName evidence="8">Aminotransferase</fullName>
        <ecNumber evidence="8">2.6.1.-</ecNumber>
    </recommendedName>
</protein>
<dbReference type="InterPro" id="IPR004839">
    <property type="entry name" value="Aminotransferase_I/II_large"/>
</dbReference>
<keyword evidence="11" id="KW-1185">Reference proteome</keyword>
<comment type="similarity">
    <text evidence="2 8">Belongs to the class-I pyridoxal-phosphate-dependent aminotransferase family.</text>
</comment>
<dbReference type="Proteomes" id="UP000037566">
    <property type="component" value="Unassembled WGS sequence"/>
</dbReference>
<dbReference type="EC" id="2.6.1.-" evidence="8"/>
<comment type="caution">
    <text evidence="10">The sequence shown here is derived from an EMBL/GenBank/DDBJ whole genome shotgun (WGS) entry which is preliminary data.</text>
</comment>
<dbReference type="Pfam" id="PF00155">
    <property type="entry name" value="Aminotran_1_2"/>
    <property type="match status" value="1"/>
</dbReference>
<dbReference type="OrthoDB" id="9763453at2"/>
<dbReference type="InterPro" id="IPR050596">
    <property type="entry name" value="AspAT/PAT-like"/>
</dbReference>
<keyword evidence="4 8" id="KW-0032">Aminotransferase</keyword>
<dbReference type="PATRIC" id="fig|33995.3.peg.1156"/>
<dbReference type="GO" id="GO:0004069">
    <property type="term" value="F:L-aspartate:2-oxoglutarate aminotransferase activity"/>
    <property type="evidence" value="ECO:0007669"/>
    <property type="project" value="UniProtKB-EC"/>
</dbReference>
<dbReference type="InterPro" id="IPR015421">
    <property type="entry name" value="PyrdxlP-dep_Trfase_major"/>
</dbReference>